<protein>
    <submittedName>
        <fullName evidence="2">Uncharacterized protein</fullName>
    </submittedName>
</protein>
<evidence type="ECO:0000256" key="1">
    <source>
        <dbReference type="SAM" id="SignalP"/>
    </source>
</evidence>
<comment type="caution">
    <text evidence="2">The sequence shown here is derived from an EMBL/GenBank/DDBJ whole genome shotgun (WGS) entry which is preliminary data.</text>
</comment>
<gene>
    <name evidence="2" type="ORF">CYMTET_56488</name>
</gene>
<dbReference type="Proteomes" id="UP001190700">
    <property type="component" value="Unassembled WGS sequence"/>
</dbReference>
<dbReference type="EMBL" id="LGRX02035782">
    <property type="protein sequence ID" value="KAK3233192.1"/>
    <property type="molecule type" value="Genomic_DNA"/>
</dbReference>
<feature type="chain" id="PRO_5041951078" evidence="1">
    <location>
        <begin position="31"/>
        <end position="168"/>
    </location>
</feature>
<feature type="signal peptide" evidence="1">
    <location>
        <begin position="1"/>
        <end position="30"/>
    </location>
</feature>
<name>A0AAE0BB63_9CHLO</name>
<proteinExistence type="predicted"/>
<evidence type="ECO:0000313" key="3">
    <source>
        <dbReference type="Proteomes" id="UP001190700"/>
    </source>
</evidence>
<accession>A0AAE0BB63</accession>
<keyword evidence="3" id="KW-1185">Reference proteome</keyword>
<evidence type="ECO:0000313" key="2">
    <source>
        <dbReference type="EMBL" id="KAK3233192.1"/>
    </source>
</evidence>
<reference evidence="2 3" key="1">
    <citation type="journal article" date="2015" name="Genome Biol. Evol.">
        <title>Comparative Genomics of a Bacterivorous Green Alga Reveals Evolutionary Causalities and Consequences of Phago-Mixotrophic Mode of Nutrition.</title>
        <authorList>
            <person name="Burns J.A."/>
            <person name="Paasch A."/>
            <person name="Narechania A."/>
            <person name="Kim E."/>
        </authorList>
    </citation>
    <scope>NUCLEOTIDE SEQUENCE [LARGE SCALE GENOMIC DNA]</scope>
    <source>
        <strain evidence="2 3">PLY_AMNH</strain>
    </source>
</reference>
<organism evidence="2 3">
    <name type="scientific">Cymbomonas tetramitiformis</name>
    <dbReference type="NCBI Taxonomy" id="36881"/>
    <lineage>
        <taxon>Eukaryota</taxon>
        <taxon>Viridiplantae</taxon>
        <taxon>Chlorophyta</taxon>
        <taxon>Pyramimonadophyceae</taxon>
        <taxon>Pyramimonadales</taxon>
        <taxon>Pyramimonadaceae</taxon>
        <taxon>Cymbomonas</taxon>
    </lineage>
</organism>
<sequence>MEAAMTRAMLLRGLPLLVCLVASKASQAQSAIFDDMYNQFDCMGNKDKHDYPDSSYGRKSYGGSYQPKDKYLDHSSMQYEHEDGYYPKAPPPDHPSTCGKVVTPEDSFYGQLSYPYFAQAWTEWVYGLQDNITHPLVDQTGIECNRHNTGPANVFLAGGAFGSVDNSE</sequence>
<keyword evidence="1" id="KW-0732">Signal</keyword>
<dbReference type="AlphaFoldDB" id="A0AAE0BB63"/>